<feature type="compositionally biased region" description="Pro residues" evidence="16">
    <location>
        <begin position="24"/>
        <end position="38"/>
    </location>
</feature>
<evidence type="ECO:0000256" key="11">
    <source>
        <dbReference type="ARBA" id="ARBA00023055"/>
    </source>
</evidence>
<feature type="domain" description="CRAL-TRIO" evidence="17">
    <location>
        <begin position="186"/>
        <end position="362"/>
    </location>
</feature>
<evidence type="ECO:0000259" key="17">
    <source>
        <dbReference type="PROSITE" id="PS50191"/>
    </source>
</evidence>
<evidence type="ECO:0000313" key="18">
    <source>
        <dbReference type="EMBL" id="KAJ7743077.1"/>
    </source>
</evidence>
<dbReference type="InterPro" id="IPR036865">
    <property type="entry name" value="CRAL-TRIO_dom_sf"/>
</dbReference>
<keyword evidence="4 15" id="KW-0813">Transport</keyword>
<comment type="function">
    <text evidence="14">Non-classical phosphatidylinositol (PtdIns) transfer protein (PITP), which exhibits PtdIns-binding/transfer activity in the absence of detectable PtdCho-binding/transfer activity. Regulates PtdIns(4,5)P2 homeostasis at the plasma membrane. Heme-binding protein that may play a role in organic oxidant-induced stress responses.</text>
</comment>
<evidence type="ECO:0000256" key="1">
    <source>
        <dbReference type="ARBA" id="ARBA00001970"/>
    </source>
</evidence>
<dbReference type="GO" id="GO:0046872">
    <property type="term" value="F:metal ion binding"/>
    <property type="evidence" value="ECO:0007669"/>
    <property type="project" value="UniProtKB-KW"/>
</dbReference>
<comment type="subcellular location">
    <subcellularLocation>
        <location evidence="15">Cytoplasm</location>
    </subcellularLocation>
    <subcellularLocation>
        <location evidence="2 15">Endoplasmic reticulum membrane</location>
        <topology evidence="2 15">Peripheral membrane protein</topology>
    </subcellularLocation>
    <subcellularLocation>
        <location evidence="15">Microsome membrane</location>
        <topology evidence="15">Peripheral membrane protein</topology>
    </subcellularLocation>
</comment>
<reference evidence="18" key="1">
    <citation type="submission" date="2023-03" db="EMBL/GenBank/DDBJ databases">
        <title>Massive genome expansion in bonnet fungi (Mycena s.s.) driven by repeated elements and novel gene families across ecological guilds.</title>
        <authorList>
            <consortium name="Lawrence Berkeley National Laboratory"/>
            <person name="Harder C.B."/>
            <person name="Miyauchi S."/>
            <person name="Viragh M."/>
            <person name="Kuo A."/>
            <person name="Thoen E."/>
            <person name="Andreopoulos B."/>
            <person name="Lu D."/>
            <person name="Skrede I."/>
            <person name="Drula E."/>
            <person name="Henrissat B."/>
            <person name="Morin E."/>
            <person name="Kohler A."/>
            <person name="Barry K."/>
            <person name="LaButti K."/>
            <person name="Morin E."/>
            <person name="Salamov A."/>
            <person name="Lipzen A."/>
            <person name="Mereny Z."/>
            <person name="Hegedus B."/>
            <person name="Baldrian P."/>
            <person name="Stursova M."/>
            <person name="Weitz H."/>
            <person name="Taylor A."/>
            <person name="Grigoriev I.V."/>
            <person name="Nagy L.G."/>
            <person name="Martin F."/>
            <person name="Kauserud H."/>
        </authorList>
    </citation>
    <scope>NUCLEOTIDE SEQUENCE</scope>
    <source>
        <strain evidence="18">CBHHK182m</strain>
    </source>
</reference>
<gene>
    <name evidence="18" type="ORF">B0H16DRAFT_1676107</name>
</gene>
<feature type="compositionally biased region" description="Low complexity" evidence="16">
    <location>
        <begin position="39"/>
        <end position="52"/>
    </location>
</feature>
<evidence type="ECO:0000256" key="16">
    <source>
        <dbReference type="SAM" id="MobiDB-lite"/>
    </source>
</evidence>
<evidence type="ECO:0000256" key="15">
    <source>
        <dbReference type="RuleBase" id="RU367059"/>
    </source>
</evidence>
<dbReference type="GO" id="GO:0005886">
    <property type="term" value="C:plasma membrane"/>
    <property type="evidence" value="ECO:0007669"/>
    <property type="project" value="TreeGrafter"/>
</dbReference>
<organism evidence="18 19">
    <name type="scientific">Mycena metata</name>
    <dbReference type="NCBI Taxonomy" id="1033252"/>
    <lineage>
        <taxon>Eukaryota</taxon>
        <taxon>Fungi</taxon>
        <taxon>Dikarya</taxon>
        <taxon>Basidiomycota</taxon>
        <taxon>Agaricomycotina</taxon>
        <taxon>Agaricomycetes</taxon>
        <taxon>Agaricomycetidae</taxon>
        <taxon>Agaricales</taxon>
        <taxon>Marasmiineae</taxon>
        <taxon>Mycenaceae</taxon>
        <taxon>Mycena</taxon>
    </lineage>
</organism>
<dbReference type="AlphaFoldDB" id="A0AAD7IIG8"/>
<keyword evidence="10" id="KW-0408">Iron</keyword>
<feature type="compositionally biased region" description="Pro residues" evidence="16">
    <location>
        <begin position="53"/>
        <end position="67"/>
    </location>
</feature>
<dbReference type="Gene3D" id="3.40.525.10">
    <property type="entry name" value="CRAL-TRIO lipid binding domain"/>
    <property type="match status" value="1"/>
</dbReference>
<keyword evidence="8 15" id="KW-0256">Endoplasmic reticulum</keyword>
<feature type="compositionally biased region" description="Low complexity" evidence="16">
    <location>
        <begin position="14"/>
        <end position="23"/>
    </location>
</feature>
<dbReference type="Pfam" id="PF00650">
    <property type="entry name" value="CRAL_TRIO"/>
    <property type="match status" value="1"/>
</dbReference>
<evidence type="ECO:0000256" key="3">
    <source>
        <dbReference type="ARBA" id="ARBA00006667"/>
    </source>
</evidence>
<evidence type="ECO:0000256" key="13">
    <source>
        <dbReference type="ARBA" id="ARBA00024146"/>
    </source>
</evidence>
<comment type="catalytic activity">
    <reaction evidence="13">
        <text>a 1,2-diacyl-sn-glycero-3-phospho-(1D-myo-inositol)(in) = a 1,2-diacyl-sn-glycero-3-phospho-(1D-myo-inositol)(out)</text>
        <dbReference type="Rhea" id="RHEA:38691"/>
        <dbReference type="ChEBI" id="CHEBI:57880"/>
    </reaction>
    <physiologicalReaction direction="left-to-right" evidence="13">
        <dbReference type="Rhea" id="RHEA:38692"/>
    </physiologicalReaction>
</comment>
<evidence type="ECO:0000256" key="5">
    <source>
        <dbReference type="ARBA" id="ARBA00022490"/>
    </source>
</evidence>
<feature type="region of interest" description="Disordered" evidence="16">
    <location>
        <begin position="1"/>
        <end position="102"/>
    </location>
</feature>
<evidence type="ECO:0000256" key="9">
    <source>
        <dbReference type="ARBA" id="ARBA00022848"/>
    </source>
</evidence>
<dbReference type="InterPro" id="IPR036273">
    <property type="entry name" value="CRAL/TRIO_N_dom_sf"/>
</dbReference>
<sequence>MSDTPATPVVTAEPEPVATSAVSPPAPTPTVPAEPAPPVTTAMPPATTTTDAPAPPQPGATPVPPAVPAATAEPTPAPTAPVPAATAEPAQPEPQNALTGEFTGPEWKALPEFRKLVPDALVKAYEKPEAKTTAITLWGVRIDPSDLRDARVSVVLMKFLRARNLNPTAASEMFVQTLRWREEFNVDAAVKEEFPADVFGQLGHIFGKDKQGRPVIYNIYGGNQDLEAVFGDVDRFLRWRVAFMEKSLELLDFANVDQAIQIHDYAGVSMSSRTPASKNAASQASNIFSSHYPELLYKKYFVNVPGYMSWLFWIFKSIIPSATFAKMSVVGSGAHSIGKVLLPVIPADELPKRYGGNAVAEVFEEKK</sequence>
<dbReference type="CDD" id="cd00170">
    <property type="entry name" value="SEC14"/>
    <property type="match status" value="1"/>
</dbReference>
<keyword evidence="12 15" id="KW-0472">Membrane</keyword>
<comment type="similarity">
    <text evidence="3 15">Belongs to the SFH5 family.</text>
</comment>
<protein>
    <recommendedName>
        <fullName evidence="15">Phosphatidylinositol transfer protein SFH5</fullName>
        <shortName evidence="15">PITP SFH5</shortName>
    </recommendedName>
</protein>
<evidence type="ECO:0000256" key="10">
    <source>
        <dbReference type="ARBA" id="ARBA00023004"/>
    </source>
</evidence>
<evidence type="ECO:0000256" key="14">
    <source>
        <dbReference type="ARBA" id="ARBA00024180"/>
    </source>
</evidence>
<keyword evidence="19" id="KW-1185">Reference proteome</keyword>
<dbReference type="PANTHER" id="PTHR47669:SF1">
    <property type="entry name" value="PHOSPHATIDYLINOSITOL TRANSFER PROTEIN SFH5"/>
    <property type="match status" value="1"/>
</dbReference>
<dbReference type="PANTHER" id="PTHR47669">
    <property type="entry name" value="PHOSPHATIDYLINOSITOL TRANSFER PROTEIN SFH5"/>
    <property type="match status" value="1"/>
</dbReference>
<dbReference type="PRINTS" id="PR01217">
    <property type="entry name" value="PRICHEXTENSN"/>
</dbReference>
<dbReference type="GO" id="GO:0032541">
    <property type="term" value="C:cortical endoplasmic reticulum"/>
    <property type="evidence" value="ECO:0007669"/>
    <property type="project" value="TreeGrafter"/>
</dbReference>
<dbReference type="PROSITE" id="PS50191">
    <property type="entry name" value="CRAL_TRIO"/>
    <property type="match status" value="1"/>
</dbReference>
<dbReference type="GO" id="GO:0005829">
    <property type="term" value="C:cytosol"/>
    <property type="evidence" value="ECO:0007669"/>
    <property type="project" value="TreeGrafter"/>
</dbReference>
<proteinExistence type="inferred from homology"/>
<keyword evidence="11 15" id="KW-0445">Lipid transport</keyword>
<dbReference type="GO" id="GO:0017157">
    <property type="term" value="P:regulation of exocytosis"/>
    <property type="evidence" value="ECO:0007669"/>
    <property type="project" value="TreeGrafter"/>
</dbReference>
<evidence type="ECO:0000256" key="8">
    <source>
        <dbReference type="ARBA" id="ARBA00022824"/>
    </source>
</evidence>
<dbReference type="InterPro" id="IPR042938">
    <property type="entry name" value="Sfh5"/>
</dbReference>
<name>A0AAD7IIG8_9AGAR</name>
<dbReference type="GO" id="GO:0043001">
    <property type="term" value="P:Golgi to plasma membrane protein transport"/>
    <property type="evidence" value="ECO:0007669"/>
    <property type="project" value="TreeGrafter"/>
</dbReference>
<dbReference type="EMBL" id="JARKIB010000092">
    <property type="protein sequence ID" value="KAJ7743077.1"/>
    <property type="molecule type" value="Genomic_DNA"/>
</dbReference>
<comment type="cofactor">
    <cofactor evidence="1">
        <name>heme b</name>
        <dbReference type="ChEBI" id="CHEBI:60344"/>
    </cofactor>
</comment>
<evidence type="ECO:0000256" key="12">
    <source>
        <dbReference type="ARBA" id="ARBA00023136"/>
    </source>
</evidence>
<keyword evidence="7" id="KW-0479">Metal-binding</keyword>
<keyword evidence="9 15" id="KW-0492">Microsome</keyword>
<keyword evidence="6" id="KW-0349">Heme</keyword>
<dbReference type="Proteomes" id="UP001215598">
    <property type="component" value="Unassembled WGS sequence"/>
</dbReference>
<dbReference type="GO" id="GO:0008526">
    <property type="term" value="F:phosphatidylinositol transfer activity"/>
    <property type="evidence" value="ECO:0007669"/>
    <property type="project" value="UniProtKB-UniRule"/>
</dbReference>
<evidence type="ECO:0000256" key="2">
    <source>
        <dbReference type="ARBA" id="ARBA00004406"/>
    </source>
</evidence>
<evidence type="ECO:0000256" key="6">
    <source>
        <dbReference type="ARBA" id="ARBA00022617"/>
    </source>
</evidence>
<accession>A0AAD7IIG8</accession>
<feature type="compositionally biased region" description="Low complexity" evidence="16">
    <location>
        <begin position="82"/>
        <end position="94"/>
    </location>
</feature>
<keyword evidence="5 15" id="KW-0963">Cytoplasm</keyword>
<dbReference type="InterPro" id="IPR001251">
    <property type="entry name" value="CRAL-TRIO_dom"/>
</dbReference>
<dbReference type="SUPFAM" id="SSF52087">
    <property type="entry name" value="CRAL/TRIO domain"/>
    <property type="match status" value="1"/>
</dbReference>
<comment type="caution">
    <text evidence="18">The sequence shown here is derived from an EMBL/GenBank/DDBJ whole genome shotgun (WGS) entry which is preliminary data.</text>
</comment>
<dbReference type="SUPFAM" id="SSF46938">
    <property type="entry name" value="CRAL/TRIO N-terminal domain"/>
    <property type="match status" value="1"/>
</dbReference>
<evidence type="ECO:0000256" key="4">
    <source>
        <dbReference type="ARBA" id="ARBA00022448"/>
    </source>
</evidence>
<dbReference type="GO" id="GO:0005789">
    <property type="term" value="C:endoplasmic reticulum membrane"/>
    <property type="evidence" value="ECO:0007669"/>
    <property type="project" value="UniProtKB-SubCell"/>
</dbReference>
<evidence type="ECO:0000313" key="19">
    <source>
        <dbReference type="Proteomes" id="UP001215598"/>
    </source>
</evidence>
<evidence type="ECO:0000256" key="7">
    <source>
        <dbReference type="ARBA" id="ARBA00022723"/>
    </source>
</evidence>
<dbReference type="SMART" id="SM00516">
    <property type="entry name" value="SEC14"/>
    <property type="match status" value="1"/>
</dbReference>